<proteinExistence type="predicted"/>
<name>A0A9N9G582_9GLOM</name>
<dbReference type="OrthoDB" id="2370938at2759"/>
<dbReference type="EMBL" id="CAJVPV010005145">
    <property type="protein sequence ID" value="CAG8585652.1"/>
    <property type="molecule type" value="Genomic_DNA"/>
</dbReference>
<dbReference type="AlphaFoldDB" id="A0A9N9G582"/>
<feature type="region of interest" description="Disordered" evidence="1">
    <location>
        <begin position="225"/>
        <end position="246"/>
    </location>
</feature>
<dbReference type="Proteomes" id="UP000789342">
    <property type="component" value="Unassembled WGS sequence"/>
</dbReference>
<sequence length="485" mass="54972">MRMFANPAFPWLVIPLEVSSLWCCWRNVVLAFKRYVKVLAFPASISLACNSTGGLLALMMADHVDVLKEVISLGFTASKFFKKIGYQFSQKDTAEGDLREAFKKLASMKDEHSRKAESFLNTIDEHMSSSSVVQYWNSVQIQNERDKTYTSQLVLEEQKKQHIVLIDSNVITEHNNSSNKLTLESSELSKLKDESVVVSESIQSSYDFRKRPNIDYNEERMLKRINNQDGHTTPSPRSPKLGNLPKESLIDNPFLEEEDDIIAINDVPDELYFVDGNLADDFKIGEDNVSQLFRQYQNESIRIAKTECLLVESNVHEILSLSSIFLLTPNSHSKIMINIFGSPLLDEIHQQFIPTQQTELDSGCESKFREAIKRATKESCGSATKWLLTELANNQTLDENLGFVNVPYHEMIRTSILLNGPTRVLTKAKQGNGKEEANNRTLQYLLSISYRQVASYSWDCLDSAIDKGADLKLLGFHCITKSTSI</sequence>
<protein>
    <submittedName>
        <fullName evidence="2">5726_t:CDS:1</fullName>
    </submittedName>
</protein>
<organism evidence="2 3">
    <name type="scientific">Acaulospora morrowiae</name>
    <dbReference type="NCBI Taxonomy" id="94023"/>
    <lineage>
        <taxon>Eukaryota</taxon>
        <taxon>Fungi</taxon>
        <taxon>Fungi incertae sedis</taxon>
        <taxon>Mucoromycota</taxon>
        <taxon>Glomeromycotina</taxon>
        <taxon>Glomeromycetes</taxon>
        <taxon>Diversisporales</taxon>
        <taxon>Acaulosporaceae</taxon>
        <taxon>Acaulospora</taxon>
    </lineage>
</organism>
<evidence type="ECO:0000313" key="2">
    <source>
        <dbReference type="EMBL" id="CAG8585652.1"/>
    </source>
</evidence>
<gene>
    <name evidence="2" type="ORF">AMORRO_LOCUS7114</name>
</gene>
<evidence type="ECO:0000313" key="3">
    <source>
        <dbReference type="Proteomes" id="UP000789342"/>
    </source>
</evidence>
<evidence type="ECO:0000256" key="1">
    <source>
        <dbReference type="SAM" id="MobiDB-lite"/>
    </source>
</evidence>
<reference evidence="2" key="1">
    <citation type="submission" date="2021-06" db="EMBL/GenBank/DDBJ databases">
        <authorList>
            <person name="Kallberg Y."/>
            <person name="Tangrot J."/>
            <person name="Rosling A."/>
        </authorList>
    </citation>
    <scope>NUCLEOTIDE SEQUENCE</scope>
    <source>
        <strain evidence="2">CL551</strain>
    </source>
</reference>
<comment type="caution">
    <text evidence="2">The sequence shown here is derived from an EMBL/GenBank/DDBJ whole genome shotgun (WGS) entry which is preliminary data.</text>
</comment>
<feature type="compositionally biased region" description="Polar residues" evidence="1">
    <location>
        <begin position="225"/>
        <end position="235"/>
    </location>
</feature>
<keyword evidence="3" id="KW-1185">Reference proteome</keyword>
<accession>A0A9N9G582</accession>